<dbReference type="Proteomes" id="UP000664032">
    <property type="component" value="Unassembled WGS sequence"/>
</dbReference>
<dbReference type="EMBL" id="JAFIQS020000002">
    <property type="protein sequence ID" value="KAH9485560.1"/>
    <property type="molecule type" value="Genomic_DNA"/>
</dbReference>
<reference evidence="1" key="1">
    <citation type="submission" date="2021-10" db="EMBL/GenBank/DDBJ databases">
        <title>Psilocybe cubensis genome.</title>
        <authorList>
            <person name="Mckernan K.J."/>
            <person name="Crawford S."/>
            <person name="Trippe A."/>
            <person name="Kane L.T."/>
            <person name="Mclaughlin S."/>
        </authorList>
    </citation>
    <scope>NUCLEOTIDE SEQUENCE</scope>
    <source>
        <strain evidence="1">MGC-MH-2018</strain>
    </source>
</reference>
<comment type="caution">
    <text evidence="1">The sequence shown here is derived from an EMBL/GenBank/DDBJ whole genome shotgun (WGS) entry which is preliminary data.</text>
</comment>
<name>A0ACB8HC34_PSICU</name>
<organism evidence="1 2">
    <name type="scientific">Psilocybe cubensis</name>
    <name type="common">Psychedelic mushroom</name>
    <name type="synonym">Stropharia cubensis</name>
    <dbReference type="NCBI Taxonomy" id="181762"/>
    <lineage>
        <taxon>Eukaryota</taxon>
        <taxon>Fungi</taxon>
        <taxon>Dikarya</taxon>
        <taxon>Basidiomycota</taxon>
        <taxon>Agaricomycotina</taxon>
        <taxon>Agaricomycetes</taxon>
        <taxon>Agaricomycetidae</taxon>
        <taxon>Agaricales</taxon>
        <taxon>Agaricineae</taxon>
        <taxon>Strophariaceae</taxon>
        <taxon>Psilocybe</taxon>
    </lineage>
</organism>
<evidence type="ECO:0000313" key="1">
    <source>
        <dbReference type="EMBL" id="KAH9485560.1"/>
    </source>
</evidence>
<sequence>MRNPIDIYDKSIANQEPLRSLFEKQIISGANNISADDIDRCAQDLIRNNLDAVNAWLELSFPANNGPNGQTILANNASARFFIEFHWINRSKGFHHARRFLDEERTRRKWRFRTGCVIQKGSKVASDKAQAKRPGSLSANAAPSHVMVSLKSNKNIHTKSDTVRCGSAPVPKYKNPHNLVALTSDPRRSTGSVMETSSTVPPKSSSSPTYHRSERLYSSQNKRKFWTTNPSSINNIESSVTSVHPSKRLRTVCDADGGTSKISAGSVKKKWVPVHAAPSLLYVRKLRPRKANQDLSQDLHQSSTPNILTMDNQRVKNLDNTSLFSNDQQTKGTGSVPKLVPLDNSIAGDTKDVVLHEAIMDADETQTDGATWRVKGAKVTTNTDSKLHEWQEPRRSPRIREIESKDMNTCMSVTLLSSNTQNATGGPASNSRPRKKKECDLRSSQISGALSRKRKKSSESNMKQYRIKLDSSSLPVESATQKGEQSTSVNGKPINDGFNFHSAKSHRKKMDNTIHLSVPSSVVDAKSFTKKKQTKNRFRKISASVTGSAINQRFKSDNVPITSQERDSDALLFDRQSERSKQSDKLDFFQSLDIQTNKVDLPVRTLPLMEVTVPTPAGIQHSATCQGDMTTSLVPHSVSSVNSEHTVAEASTAVLESNAVQSNSMASECPSTSAYHVNQHVEILEEELQQPDAGFSSKPFPIYLREVGMDDENTSIMPFDDDMNLPADLTYLEAEDVENEQDDVIDTLCRFPKTPLQFLPPLWAESRQEICESFDWFRSYQGGVYHAHNVAKGYLLGGFPARRDTFAHGGRLIISHGGGKAESIHSKQGQLSSQPATDQLAQDKSVRALWNTYQNNRPLVLLVDERYALFPYDLKAKNVSYAVLGFYTISDAWELTCPYFDKGIPWWHKEASDESCFSVPSAANDDLNDTARAEIIAEGCNATGFTTTVMSQWSNNHDAASELKGIISHKADDEDDIDSKK</sequence>
<proteinExistence type="predicted"/>
<accession>A0ACB8HC34</accession>
<protein>
    <submittedName>
        <fullName evidence="1">Uncharacterized protein</fullName>
    </submittedName>
</protein>
<keyword evidence="2" id="KW-1185">Reference proteome</keyword>
<gene>
    <name evidence="1" type="ORF">JR316_0002470</name>
</gene>
<evidence type="ECO:0000313" key="2">
    <source>
        <dbReference type="Proteomes" id="UP000664032"/>
    </source>
</evidence>